<feature type="signal peptide" evidence="1">
    <location>
        <begin position="1"/>
        <end position="21"/>
    </location>
</feature>
<accession>A0ABU1TR15</accession>
<evidence type="ECO:0008006" key="4">
    <source>
        <dbReference type="Google" id="ProtNLM"/>
    </source>
</evidence>
<feature type="chain" id="PRO_5045846348" description="Ig-like domain-containing protein" evidence="1">
    <location>
        <begin position="22"/>
        <end position="897"/>
    </location>
</feature>
<evidence type="ECO:0000313" key="2">
    <source>
        <dbReference type="EMBL" id="MDR6968351.1"/>
    </source>
</evidence>
<gene>
    <name evidence="2" type="ORF">J2X31_002368</name>
</gene>
<keyword evidence="1" id="KW-0732">Signal</keyword>
<protein>
    <recommendedName>
        <fullName evidence="4">Ig-like domain-containing protein</fullName>
    </recommendedName>
</protein>
<sequence>MKNKYLIIVCLFLVSSFGLFAQQAPIAEVVIPEPEVVCMPGDCVTLSAEYFKIKPTNTYTVEPIIPQNLFSFTGGTVLDVTGDDTWSPIFNLPFKFCFYGETYDKVLVGPNGLITFTTNGSYPNGSPGGGTGYVLGTPIPNTGPNPPKNAIYGVGQDTDLRIFGNGGGQITNPLIQNVNYYVGGVEPNRFFVANFNRLPLYDINSCPGSLGATVNEDVNLQTSQIVIYETTNIIDVQVRKRTACTNFNGGHGVIGIQNATGTAAVTPPGRNMGSWSASNEAWRFIPASADPNPPLVTLEWFNGAGTLIGTGDSVQVCPTGNETFTVEATYFRCGSTEKVVVDDEYEVIIAPDLPVLDPLDLALCTSDPAPYVFPTINQDTYILDGASEFDYEIYYFRQENMAAAYNKQTSQALSTAQQTNFSVPNSDPYTIYVLIIDTMGSDCHNVRPFTLQGGNPSGDFSYPDDGGDPGYCISGVSVTPILNDLTAGGVYTIAPTTGLTIDPDTGVLDLAGSTPGTYTVTYTIPEVPGSCPEWSAPPVTVLIEGCVSTTPVAPGPVCQGTPTFNLATSDAGAGATYTWKDSSGTVISNVQNPTGVPVPSGFGDFPYTVFATNNGVDSAVESVILTVHPTPIAEFVGTATTICSNNFTYLTLTGTPGATVEINDGSGNSNVILDATGNGQYTTGVLTAETTYTIINATSNTIPVCSNAIASGTPNSVAVVSVGLPTATMVGFTNPIICSGTAGSFTIQGTPEATVTYTVNGGNPQDVLLPTSGQLLVNTPIQNASPTTVYTYELTNIVSGGTDPCPNDISGTGETATLTVNALPTATFSTTTPTVCQNTPATIQFTGTPNAIVTYNYGTGDLSVTLDASGSYVLTTDNLPDPQQSYTFTLVSVEETS</sequence>
<evidence type="ECO:0000256" key="1">
    <source>
        <dbReference type="SAM" id="SignalP"/>
    </source>
</evidence>
<feature type="non-terminal residue" evidence="2">
    <location>
        <position position="897"/>
    </location>
</feature>
<dbReference type="EMBL" id="JAVDVI010000009">
    <property type="protein sequence ID" value="MDR6968351.1"/>
    <property type="molecule type" value="Genomic_DNA"/>
</dbReference>
<organism evidence="2 3">
    <name type="scientific">Flavobacterium arsenatis</name>
    <dbReference type="NCBI Taxonomy" id="1484332"/>
    <lineage>
        <taxon>Bacteria</taxon>
        <taxon>Pseudomonadati</taxon>
        <taxon>Bacteroidota</taxon>
        <taxon>Flavobacteriia</taxon>
        <taxon>Flavobacteriales</taxon>
        <taxon>Flavobacteriaceae</taxon>
        <taxon>Flavobacterium</taxon>
    </lineage>
</organism>
<reference evidence="2 3" key="1">
    <citation type="submission" date="2023-07" db="EMBL/GenBank/DDBJ databases">
        <title>Sorghum-associated microbial communities from plants grown in Nebraska, USA.</title>
        <authorList>
            <person name="Schachtman D."/>
        </authorList>
    </citation>
    <scope>NUCLEOTIDE SEQUENCE [LARGE SCALE GENOMIC DNA]</scope>
    <source>
        <strain evidence="2 3">3773</strain>
    </source>
</reference>
<comment type="caution">
    <text evidence="2">The sequence shown here is derived from an EMBL/GenBank/DDBJ whole genome shotgun (WGS) entry which is preliminary data.</text>
</comment>
<name>A0ABU1TR15_9FLAO</name>
<dbReference type="Proteomes" id="UP001255185">
    <property type="component" value="Unassembled WGS sequence"/>
</dbReference>
<keyword evidence="3" id="KW-1185">Reference proteome</keyword>
<evidence type="ECO:0000313" key="3">
    <source>
        <dbReference type="Proteomes" id="UP001255185"/>
    </source>
</evidence>
<proteinExistence type="predicted"/>